<dbReference type="Proteomes" id="UP000245870">
    <property type="component" value="Unassembled WGS sequence"/>
</dbReference>
<protein>
    <submittedName>
        <fullName evidence="1">Uncharacterized protein</fullName>
    </submittedName>
</protein>
<reference evidence="1 2" key="1">
    <citation type="submission" date="2018-05" db="EMBL/GenBank/DDBJ databases">
        <title>Genomic Encyclopedia of Type Strains, Phase IV (KMG-IV): sequencing the most valuable type-strain genomes for metagenomic binning, comparative biology and taxonomic classification.</title>
        <authorList>
            <person name="Goeker M."/>
        </authorList>
    </citation>
    <scope>NUCLEOTIDE SEQUENCE [LARGE SCALE GENOMIC DNA]</scope>
    <source>
        <strain evidence="1 2">DSM 100333</strain>
    </source>
</reference>
<organism evidence="1 2">
    <name type="scientific">Hallella colorans</name>
    <dbReference type="NCBI Taxonomy" id="1703337"/>
    <lineage>
        <taxon>Bacteria</taxon>
        <taxon>Pseudomonadati</taxon>
        <taxon>Bacteroidota</taxon>
        <taxon>Bacteroidia</taxon>
        <taxon>Bacteroidales</taxon>
        <taxon>Prevotellaceae</taxon>
        <taxon>Hallella</taxon>
    </lineage>
</organism>
<dbReference type="AlphaFoldDB" id="A0A2U0ULP6"/>
<sequence length="70" mass="7882">MLGVCKASVILAEFVQMSSVFSNNQSISTFVFALLNIFHNVTIYVELGGRHFCTFVFMDDEGWGQCVREP</sequence>
<evidence type="ECO:0000313" key="1">
    <source>
        <dbReference type="EMBL" id="PVX58570.1"/>
    </source>
</evidence>
<accession>A0A2U0ULP6</accession>
<name>A0A2U0ULP6_9BACT</name>
<dbReference type="EMBL" id="QENY01000002">
    <property type="protein sequence ID" value="PVX58570.1"/>
    <property type="molecule type" value="Genomic_DNA"/>
</dbReference>
<comment type="caution">
    <text evidence="1">The sequence shown here is derived from an EMBL/GenBank/DDBJ whole genome shotgun (WGS) entry which is preliminary data.</text>
</comment>
<proteinExistence type="predicted"/>
<keyword evidence="2" id="KW-1185">Reference proteome</keyword>
<evidence type="ECO:0000313" key="2">
    <source>
        <dbReference type="Proteomes" id="UP000245870"/>
    </source>
</evidence>
<gene>
    <name evidence="1" type="ORF">C7379_10288</name>
</gene>